<dbReference type="InterPro" id="IPR013098">
    <property type="entry name" value="Ig_I-set"/>
</dbReference>
<evidence type="ECO:0000313" key="8">
    <source>
        <dbReference type="EMBL" id="MXQ99305.1"/>
    </source>
</evidence>
<dbReference type="Proteomes" id="UP000322234">
    <property type="component" value="Unassembled WGS sequence"/>
</dbReference>
<gene>
    <name evidence="8" type="ORF">E5288_WYG006463</name>
</gene>
<organism evidence="8 9">
    <name type="scientific">Bos mutus</name>
    <name type="common">wild yak</name>
    <dbReference type="NCBI Taxonomy" id="72004"/>
    <lineage>
        <taxon>Eukaryota</taxon>
        <taxon>Metazoa</taxon>
        <taxon>Chordata</taxon>
        <taxon>Craniata</taxon>
        <taxon>Vertebrata</taxon>
        <taxon>Euteleostomi</taxon>
        <taxon>Mammalia</taxon>
        <taxon>Eutheria</taxon>
        <taxon>Laurasiatheria</taxon>
        <taxon>Artiodactyla</taxon>
        <taxon>Ruminantia</taxon>
        <taxon>Pecora</taxon>
        <taxon>Bovidae</taxon>
        <taxon>Bovinae</taxon>
        <taxon>Bos</taxon>
    </lineage>
</organism>
<dbReference type="EMBL" id="VBQZ03000408">
    <property type="protein sequence ID" value="MXQ99305.1"/>
    <property type="molecule type" value="Genomic_DNA"/>
</dbReference>
<feature type="chain" id="PRO_5025534396" description="Ig-like domain-containing protein" evidence="6">
    <location>
        <begin position="23"/>
        <end position="183"/>
    </location>
</feature>
<name>A0A6B0SD65_9CETA</name>
<keyword evidence="2" id="KW-1064">Adaptive immunity</keyword>
<evidence type="ECO:0000256" key="2">
    <source>
        <dbReference type="ARBA" id="ARBA00023130"/>
    </source>
</evidence>
<evidence type="ECO:0000259" key="7">
    <source>
        <dbReference type="PROSITE" id="PS50835"/>
    </source>
</evidence>
<evidence type="ECO:0000256" key="5">
    <source>
        <dbReference type="ARBA" id="ARBA00043266"/>
    </source>
</evidence>
<accession>A0A6B0SD65</accession>
<protein>
    <recommendedName>
        <fullName evidence="7">Ig-like domain-containing protein</fullName>
    </recommendedName>
</protein>
<feature type="domain" description="Ig-like" evidence="7">
    <location>
        <begin position="77"/>
        <end position="183"/>
    </location>
</feature>
<evidence type="ECO:0000256" key="3">
    <source>
        <dbReference type="ARBA" id="ARBA00023170"/>
    </source>
</evidence>
<sequence length="183" mass="20167">MALQSTLEAVWLGLLLSSLLKGFAPRLLIKGSKPSQQGRYNMTYERFSSSLLILQVQTADAGVYYCALSQKSGLRAQSVTQPEAEVRVAEGDPVTVKCTYSVSGSPYLFWYIQHRNQGLQFLLKYIRGDTLVKGNYGFEAEFNKSQTSFHLKKPSVLGSDSALYFCAVSDTVVGAAGRAEYKP</sequence>
<keyword evidence="5" id="KW-1279">T cell receptor</keyword>
<keyword evidence="9" id="KW-1185">Reference proteome</keyword>
<dbReference type="GO" id="GO:0002250">
    <property type="term" value="P:adaptive immune response"/>
    <property type="evidence" value="ECO:0007669"/>
    <property type="project" value="UniProtKB-KW"/>
</dbReference>
<dbReference type="InterPro" id="IPR007110">
    <property type="entry name" value="Ig-like_dom"/>
</dbReference>
<keyword evidence="5" id="KW-0391">Immunity</keyword>
<dbReference type="InterPro" id="IPR051287">
    <property type="entry name" value="TCR_variable_region"/>
</dbReference>
<dbReference type="GO" id="GO:0042101">
    <property type="term" value="C:T cell receptor complex"/>
    <property type="evidence" value="ECO:0007669"/>
    <property type="project" value="UniProtKB-KW"/>
</dbReference>
<dbReference type="Pfam" id="PF07679">
    <property type="entry name" value="I-set"/>
    <property type="match status" value="1"/>
</dbReference>
<dbReference type="PANTHER" id="PTHR19367">
    <property type="entry name" value="T-CELL RECEPTOR ALPHA CHAIN V REGION"/>
    <property type="match status" value="1"/>
</dbReference>
<dbReference type="Gene3D" id="2.60.40.10">
    <property type="entry name" value="Immunoglobulins"/>
    <property type="match status" value="2"/>
</dbReference>
<keyword evidence="1 6" id="KW-0732">Signal</keyword>
<comment type="caution">
    <text evidence="8">The sequence shown here is derived from an EMBL/GenBank/DDBJ whole genome shotgun (WGS) entry which is preliminary data.</text>
</comment>
<evidence type="ECO:0000256" key="6">
    <source>
        <dbReference type="SAM" id="SignalP"/>
    </source>
</evidence>
<dbReference type="SUPFAM" id="SSF48726">
    <property type="entry name" value="Immunoglobulin"/>
    <property type="match status" value="2"/>
</dbReference>
<dbReference type="InterPro" id="IPR013783">
    <property type="entry name" value="Ig-like_fold"/>
</dbReference>
<evidence type="ECO:0000256" key="4">
    <source>
        <dbReference type="ARBA" id="ARBA00023319"/>
    </source>
</evidence>
<dbReference type="InterPro" id="IPR013106">
    <property type="entry name" value="Ig_V-set"/>
</dbReference>
<feature type="signal peptide" evidence="6">
    <location>
        <begin position="1"/>
        <end position="22"/>
    </location>
</feature>
<reference evidence="8" key="1">
    <citation type="submission" date="2019-10" db="EMBL/GenBank/DDBJ databases">
        <title>The sequence and de novo assembly of the wild yak genome.</title>
        <authorList>
            <person name="Liu Y."/>
        </authorList>
    </citation>
    <scope>NUCLEOTIDE SEQUENCE [LARGE SCALE GENOMIC DNA]</scope>
    <source>
        <strain evidence="8">WY2019</strain>
    </source>
</reference>
<evidence type="ECO:0000313" key="9">
    <source>
        <dbReference type="Proteomes" id="UP000322234"/>
    </source>
</evidence>
<dbReference type="InterPro" id="IPR036179">
    <property type="entry name" value="Ig-like_dom_sf"/>
</dbReference>
<dbReference type="PANTHER" id="PTHR19367:SF8">
    <property type="entry name" value="T CELL RECEPTOR ALPHA VARIABLE 3"/>
    <property type="match status" value="1"/>
</dbReference>
<dbReference type="AlphaFoldDB" id="A0A6B0SD65"/>
<dbReference type="PROSITE" id="PS50835">
    <property type="entry name" value="IG_LIKE"/>
    <property type="match status" value="1"/>
</dbReference>
<proteinExistence type="predicted"/>
<evidence type="ECO:0000256" key="1">
    <source>
        <dbReference type="ARBA" id="ARBA00022729"/>
    </source>
</evidence>
<keyword evidence="4" id="KW-0393">Immunoglobulin domain</keyword>
<dbReference type="Pfam" id="PF07686">
    <property type="entry name" value="V-set"/>
    <property type="match status" value="1"/>
</dbReference>
<dbReference type="SMART" id="SM00409">
    <property type="entry name" value="IG"/>
    <property type="match status" value="1"/>
</dbReference>
<dbReference type="InterPro" id="IPR003599">
    <property type="entry name" value="Ig_sub"/>
</dbReference>
<dbReference type="SMART" id="SM00406">
    <property type="entry name" value="IGv"/>
    <property type="match status" value="1"/>
</dbReference>
<keyword evidence="3" id="KW-0675">Receptor</keyword>